<gene>
    <name evidence="3" type="ORF">FSP39_001450</name>
</gene>
<protein>
    <recommendedName>
        <fullName evidence="2">Tetratricopeptide repeat protein 5 OB fold domain-containing protein</fullName>
    </recommendedName>
</protein>
<dbReference type="Proteomes" id="UP001186944">
    <property type="component" value="Unassembled WGS sequence"/>
</dbReference>
<evidence type="ECO:0000313" key="3">
    <source>
        <dbReference type="EMBL" id="KAK3085322.1"/>
    </source>
</evidence>
<dbReference type="Pfam" id="PF16669">
    <property type="entry name" value="TTC5_OB"/>
    <property type="match status" value="1"/>
</dbReference>
<proteinExistence type="predicted"/>
<dbReference type="SUPFAM" id="SSF48452">
    <property type="entry name" value="TPR-like"/>
    <property type="match status" value="1"/>
</dbReference>
<dbReference type="InterPro" id="IPR019734">
    <property type="entry name" value="TPR_rpt"/>
</dbReference>
<dbReference type="InterPro" id="IPR011990">
    <property type="entry name" value="TPR-like_helical_dom_sf"/>
</dbReference>
<comment type="caution">
    <text evidence="3">The sequence shown here is derived from an EMBL/GenBank/DDBJ whole genome shotgun (WGS) entry which is preliminary data.</text>
</comment>
<evidence type="ECO:0000313" key="4">
    <source>
        <dbReference type="Proteomes" id="UP001186944"/>
    </source>
</evidence>
<dbReference type="InterPro" id="IPR032076">
    <property type="entry name" value="TTC5_OB"/>
</dbReference>
<dbReference type="PROSITE" id="PS50005">
    <property type="entry name" value="TPR"/>
    <property type="match status" value="2"/>
</dbReference>
<keyword evidence="1" id="KW-0802">TPR repeat</keyword>
<dbReference type="AlphaFoldDB" id="A0AA88XH89"/>
<feature type="non-terminal residue" evidence="3">
    <location>
        <position position="1"/>
    </location>
</feature>
<accession>A0AA88XH89</accession>
<dbReference type="Gene3D" id="2.40.50.550">
    <property type="match status" value="1"/>
</dbReference>
<evidence type="ECO:0000256" key="1">
    <source>
        <dbReference type="PROSITE-ProRule" id="PRU00339"/>
    </source>
</evidence>
<name>A0AA88XH89_PINIB</name>
<dbReference type="SMART" id="SM00028">
    <property type="entry name" value="TPR"/>
    <property type="match status" value="2"/>
</dbReference>
<dbReference type="InterPro" id="IPR038645">
    <property type="entry name" value="TTC5_OB_sf"/>
</dbReference>
<keyword evidence="4" id="KW-1185">Reference proteome</keyword>
<dbReference type="EMBL" id="VSWD01000012">
    <property type="protein sequence ID" value="KAK3085322.1"/>
    <property type="molecule type" value="Genomic_DNA"/>
</dbReference>
<dbReference type="Gene3D" id="1.25.40.10">
    <property type="entry name" value="Tetratricopeptide repeat domain"/>
    <property type="match status" value="1"/>
</dbReference>
<dbReference type="Pfam" id="PF13181">
    <property type="entry name" value="TPR_8"/>
    <property type="match status" value="1"/>
</dbReference>
<reference evidence="3" key="1">
    <citation type="submission" date="2019-08" db="EMBL/GenBank/DDBJ databases">
        <title>The improved chromosome-level genome for the pearl oyster Pinctada fucata martensii using PacBio sequencing and Hi-C.</title>
        <authorList>
            <person name="Zheng Z."/>
        </authorList>
    </citation>
    <scope>NUCLEOTIDE SEQUENCE</scope>
    <source>
        <strain evidence="3">ZZ-2019</strain>
        <tissue evidence="3">Adductor muscle</tissue>
    </source>
</reference>
<feature type="domain" description="Tetratricopeptide repeat protein 5 OB fold" evidence="2">
    <location>
        <begin position="308"/>
        <end position="414"/>
    </location>
</feature>
<evidence type="ECO:0000259" key="2">
    <source>
        <dbReference type="Pfam" id="PF16669"/>
    </source>
</evidence>
<sequence length="423" mass="47098">FPFIICPQKAVDELFHYRDHYVENEGLEKAGQRTEDVRKLMIETSKKLENVKNDIKDKAVYHMLHGKILNVLPSHSPEAEEALSKAVKLDPKLVEAWNQLGESYWKSGNVTSAKNCFTGALNHSKNKVSLRNLSMVMRQLGGAGQERARIVEESVEKAKEAVNLDIHDGTSWLILGNACMSLFFAAGQNPKNLKSSMSAYSQAEKDPVARDNPDLHFNRSVAYKYQEDYQSCLDGFNRAWQLDPSWKDPQTHLNDLIALLTNIVELTKAKGKMKPKKLQSLAQSIKEEDLGPYSGGTYTSPLGKTINLQRCKLCELKQDVNSERVVTGKVVCTVTHSEPVPFIFCMVDQEETCIPVSVYNLAQGSGVKIGDSVAIPEPYLQNVKSFDYSSIRVDSPLVLVVNGKKFGIDKQAPSQLAVSAMCD</sequence>
<organism evidence="3 4">
    <name type="scientific">Pinctada imbricata</name>
    <name type="common">Atlantic pearl-oyster</name>
    <name type="synonym">Pinctada martensii</name>
    <dbReference type="NCBI Taxonomy" id="66713"/>
    <lineage>
        <taxon>Eukaryota</taxon>
        <taxon>Metazoa</taxon>
        <taxon>Spiralia</taxon>
        <taxon>Lophotrochozoa</taxon>
        <taxon>Mollusca</taxon>
        <taxon>Bivalvia</taxon>
        <taxon>Autobranchia</taxon>
        <taxon>Pteriomorphia</taxon>
        <taxon>Pterioida</taxon>
        <taxon>Pterioidea</taxon>
        <taxon>Pteriidae</taxon>
        <taxon>Pinctada</taxon>
    </lineage>
</organism>
<feature type="repeat" description="TPR" evidence="1">
    <location>
        <begin position="94"/>
        <end position="127"/>
    </location>
</feature>
<feature type="repeat" description="TPR" evidence="1">
    <location>
        <begin position="213"/>
        <end position="246"/>
    </location>
</feature>